<keyword evidence="3" id="KW-1185">Reference proteome</keyword>
<proteinExistence type="predicted"/>
<organism evidence="4">
    <name type="scientific">Gongylonema pulchrum</name>
    <dbReference type="NCBI Taxonomy" id="637853"/>
    <lineage>
        <taxon>Eukaryota</taxon>
        <taxon>Metazoa</taxon>
        <taxon>Ecdysozoa</taxon>
        <taxon>Nematoda</taxon>
        <taxon>Chromadorea</taxon>
        <taxon>Rhabditida</taxon>
        <taxon>Spirurina</taxon>
        <taxon>Spiruromorpha</taxon>
        <taxon>Spiruroidea</taxon>
        <taxon>Gongylonematidae</taxon>
        <taxon>Gongylonema</taxon>
    </lineage>
</organism>
<sequence length="160" mass="17704">MEVLRSTAESLFSERQESLKSSISSDTSTPSWADPLQIFYTGEDPLCDLVLEGLGLGNTDLPVIVILDATVSRMCICEKPDVSAEIVAEFVADYKNGKLNMVPLPSMCQVRCQGTKYFRFMILLVPGLFLCVFMRFCLYANATQAGTHQASRCDHAFSKT</sequence>
<dbReference type="OrthoDB" id="189920at2759"/>
<reference evidence="4" key="1">
    <citation type="submission" date="2016-06" db="UniProtKB">
        <authorList>
            <consortium name="WormBaseParasite"/>
        </authorList>
    </citation>
    <scope>IDENTIFICATION</scope>
</reference>
<dbReference type="WBParaSite" id="GPUH_0001811101-mRNA-1">
    <property type="protein sequence ID" value="GPUH_0001811101-mRNA-1"/>
    <property type="gene ID" value="GPUH_0001811101"/>
</dbReference>
<evidence type="ECO:0000256" key="1">
    <source>
        <dbReference type="SAM" id="Phobius"/>
    </source>
</evidence>
<evidence type="ECO:0000313" key="3">
    <source>
        <dbReference type="Proteomes" id="UP000271098"/>
    </source>
</evidence>
<gene>
    <name evidence="2" type="ORF">GPUH_LOCUS18086</name>
</gene>
<dbReference type="Proteomes" id="UP000271098">
    <property type="component" value="Unassembled WGS sequence"/>
</dbReference>
<keyword evidence="1" id="KW-1133">Transmembrane helix</keyword>
<accession>A0A183EAU5</accession>
<dbReference type="EMBL" id="UYRT01086183">
    <property type="protein sequence ID" value="VDN31024.1"/>
    <property type="molecule type" value="Genomic_DNA"/>
</dbReference>
<reference evidence="2 3" key="2">
    <citation type="submission" date="2018-11" db="EMBL/GenBank/DDBJ databases">
        <authorList>
            <consortium name="Pathogen Informatics"/>
        </authorList>
    </citation>
    <scope>NUCLEOTIDE SEQUENCE [LARGE SCALE GENOMIC DNA]</scope>
</reference>
<name>A0A183EAU5_9BILA</name>
<protein>
    <submittedName>
        <fullName evidence="4">Raptor_N domain-containing protein</fullName>
    </submittedName>
</protein>
<dbReference type="AlphaFoldDB" id="A0A183EAU5"/>
<keyword evidence="1" id="KW-0472">Membrane</keyword>
<evidence type="ECO:0000313" key="2">
    <source>
        <dbReference type="EMBL" id="VDN31024.1"/>
    </source>
</evidence>
<feature type="transmembrane region" description="Helical" evidence="1">
    <location>
        <begin position="117"/>
        <end position="138"/>
    </location>
</feature>
<keyword evidence="1" id="KW-0812">Transmembrane</keyword>
<evidence type="ECO:0000313" key="4">
    <source>
        <dbReference type="WBParaSite" id="GPUH_0001811101-mRNA-1"/>
    </source>
</evidence>